<dbReference type="PANTHER" id="PTHR37418">
    <property type="entry name" value="3-KETO-5-AMINOHEXANOATE CLEAVAGE ENZYME-RELATED"/>
    <property type="match status" value="1"/>
</dbReference>
<organism evidence="5 6">
    <name type="scientific">Paraburkholderia acidicola</name>
    <dbReference type="NCBI Taxonomy" id="1912599"/>
    <lineage>
        <taxon>Bacteria</taxon>
        <taxon>Pseudomonadati</taxon>
        <taxon>Pseudomonadota</taxon>
        <taxon>Betaproteobacteria</taxon>
        <taxon>Burkholderiales</taxon>
        <taxon>Burkholderiaceae</taxon>
        <taxon>Paraburkholderia</taxon>
    </lineage>
</organism>
<evidence type="ECO:0000313" key="6">
    <source>
        <dbReference type="Proteomes" id="UP001469089"/>
    </source>
</evidence>
<gene>
    <name evidence="5" type="ORF">N0A02_08580</name>
</gene>
<dbReference type="PANTHER" id="PTHR37418:SF2">
    <property type="entry name" value="3-KETO-5-AMINOHEXANOATE CLEAVAGE ENZYME"/>
    <property type="match status" value="1"/>
</dbReference>
<sequence>MSTPVVITCALNGIFTDPKQFNIPVTPEQMAREARGAYDAGAACMHVHFRRQEADKGHLPSWDPVLATEISQAIREACPGVIFNQSTGVVGPDIDGPLACIYAIRPEIAACNAGSLNYLKVKADGTWAWPPLMFDNPVKKVQSFLDMMAETGSVPEFECFDVGIVRCVDMYARAGLFKGKADYNFVMGVESGMPADPDLLPILIRLLREDSTWQVTAIGRTNIWALHRRTAELGGQLRTGLEDTFYLPDGTRAASNAHLIEAMAKIARESGREIASPEEARKILGVRIPAQSHA</sequence>
<evidence type="ECO:0000256" key="4">
    <source>
        <dbReference type="ARBA" id="ARBA00022833"/>
    </source>
</evidence>
<proteinExistence type="predicted"/>
<keyword evidence="6" id="KW-1185">Reference proteome</keyword>
<dbReference type="RefSeq" id="WP_349541959.1">
    <property type="nucleotide sequence ID" value="NZ_JAOALG010000001.1"/>
</dbReference>
<comment type="caution">
    <text evidence="5">The sequence shown here is derived from an EMBL/GenBank/DDBJ whole genome shotgun (WGS) entry which is preliminary data.</text>
</comment>
<accession>A0ABV1LL55</accession>
<keyword evidence="3" id="KW-0479">Metal-binding</keyword>
<dbReference type="InterPro" id="IPR008567">
    <property type="entry name" value="BKACE"/>
</dbReference>
<dbReference type="Proteomes" id="UP001469089">
    <property type="component" value="Unassembled WGS sequence"/>
</dbReference>
<comment type="cofactor">
    <cofactor evidence="1">
        <name>Zn(2+)</name>
        <dbReference type="ChEBI" id="CHEBI:29105"/>
    </cofactor>
</comment>
<reference evidence="5 6" key="1">
    <citation type="journal article" date="2024" name="Chem. Sci.">
        <title>Discovery of a lagriamide polyketide by integrated genome mining, isotopic labeling, and untargeted metabolomics.</title>
        <authorList>
            <person name="Fergusson C.H."/>
            <person name="Saulog J."/>
            <person name="Paulo B.S."/>
            <person name="Wilson D.M."/>
            <person name="Liu D.Y."/>
            <person name="Morehouse N.J."/>
            <person name="Waterworth S."/>
            <person name="Barkei J."/>
            <person name="Gray C.A."/>
            <person name="Kwan J.C."/>
            <person name="Eustaquio A.S."/>
            <person name="Linington R.G."/>
        </authorList>
    </citation>
    <scope>NUCLEOTIDE SEQUENCE [LARGE SCALE GENOMIC DNA]</scope>
    <source>
        <strain evidence="5 6">RL17-338-BIF-B</strain>
    </source>
</reference>
<name>A0ABV1LL55_9BURK</name>
<dbReference type="EMBL" id="JAOALG010000001">
    <property type="protein sequence ID" value="MEQ5839486.1"/>
    <property type="molecule type" value="Genomic_DNA"/>
</dbReference>
<keyword evidence="4" id="KW-0862">Zinc</keyword>
<evidence type="ECO:0000313" key="5">
    <source>
        <dbReference type="EMBL" id="MEQ5839486.1"/>
    </source>
</evidence>
<keyword evidence="2" id="KW-0808">Transferase</keyword>
<protein>
    <submittedName>
        <fullName evidence="5">3-keto-5-aminohexanoate cleavage protein</fullName>
    </submittedName>
</protein>
<evidence type="ECO:0000256" key="1">
    <source>
        <dbReference type="ARBA" id="ARBA00001947"/>
    </source>
</evidence>
<dbReference type="Pfam" id="PF05853">
    <property type="entry name" value="BKACE"/>
    <property type="match status" value="1"/>
</dbReference>
<evidence type="ECO:0000256" key="2">
    <source>
        <dbReference type="ARBA" id="ARBA00022679"/>
    </source>
</evidence>
<dbReference type="InterPro" id="IPR013785">
    <property type="entry name" value="Aldolase_TIM"/>
</dbReference>
<dbReference type="Gene3D" id="3.20.20.70">
    <property type="entry name" value="Aldolase class I"/>
    <property type="match status" value="1"/>
</dbReference>
<evidence type="ECO:0000256" key="3">
    <source>
        <dbReference type="ARBA" id="ARBA00022723"/>
    </source>
</evidence>